<gene>
    <name evidence="4" type="ORF">ISN45_Aa07g010110</name>
</gene>
<sequence>MSEGESLRCILRSDLSLSLHIMFACANGVILVVPLMNLLRINQYNRREEDFPSLKDYNDYLEEVECMVFDLIDGINVEAIEEKIKRYSQENAEQIMINRARKAEELTAALAACKAQPPQTDADTSSNHGVTAGTAYGQAPRPTGMGPQPVPIVGGAERRQYSMEEEAKKRLLKAERAPWAGGFSLEISKRRALEEAFASIWV</sequence>
<dbReference type="PANTHER" id="PTHR12683">
    <property type="entry name" value="CDK-ACTIVATING KINASE ASSEMBLY FACTOR MAT1"/>
    <property type="match status" value="1"/>
</dbReference>
<dbReference type="GO" id="GO:0016301">
    <property type="term" value="F:kinase activity"/>
    <property type="evidence" value="ECO:0007669"/>
    <property type="project" value="UniProtKB-KW"/>
</dbReference>
<dbReference type="GO" id="GO:0005675">
    <property type="term" value="C:transcription factor TFIIH holo complex"/>
    <property type="evidence" value="ECO:0007669"/>
    <property type="project" value="TreeGrafter"/>
</dbReference>
<feature type="compositionally biased region" description="Polar residues" evidence="1">
    <location>
        <begin position="117"/>
        <end position="129"/>
    </location>
</feature>
<keyword evidence="4" id="KW-0808">Transferase</keyword>
<keyword evidence="2" id="KW-0472">Membrane</keyword>
<proteinExistence type="predicted"/>
<feature type="region of interest" description="Disordered" evidence="1">
    <location>
        <begin position="117"/>
        <end position="153"/>
    </location>
</feature>
<evidence type="ECO:0000256" key="1">
    <source>
        <dbReference type="SAM" id="MobiDB-lite"/>
    </source>
</evidence>
<dbReference type="GO" id="GO:0006357">
    <property type="term" value="P:regulation of transcription by RNA polymerase II"/>
    <property type="evidence" value="ECO:0007669"/>
    <property type="project" value="TreeGrafter"/>
</dbReference>
<dbReference type="EMBL" id="JAEFBK010000012">
    <property type="protein sequence ID" value="KAG7540859.1"/>
    <property type="molecule type" value="Genomic_DNA"/>
</dbReference>
<organism evidence="4 5">
    <name type="scientific">Arabidopsis thaliana x Arabidopsis arenosa</name>
    <dbReference type="NCBI Taxonomy" id="1240361"/>
    <lineage>
        <taxon>Eukaryota</taxon>
        <taxon>Viridiplantae</taxon>
        <taxon>Streptophyta</taxon>
        <taxon>Embryophyta</taxon>
        <taxon>Tracheophyta</taxon>
        <taxon>Spermatophyta</taxon>
        <taxon>Magnoliopsida</taxon>
        <taxon>eudicotyledons</taxon>
        <taxon>Gunneridae</taxon>
        <taxon>Pentapetalae</taxon>
        <taxon>rosids</taxon>
        <taxon>malvids</taxon>
        <taxon>Brassicales</taxon>
        <taxon>Brassicaceae</taxon>
        <taxon>Camelineae</taxon>
        <taxon>Arabidopsis</taxon>
    </lineage>
</organism>
<name>A0A8T1Y8N7_9BRAS</name>
<evidence type="ECO:0000259" key="3">
    <source>
        <dbReference type="Pfam" id="PF06391"/>
    </source>
</evidence>
<evidence type="ECO:0000313" key="5">
    <source>
        <dbReference type="Proteomes" id="UP000694240"/>
    </source>
</evidence>
<reference evidence="4 5" key="1">
    <citation type="submission" date="2020-12" db="EMBL/GenBank/DDBJ databases">
        <title>Concerted genomic and epigenomic changes stabilize Arabidopsis allopolyploids.</title>
        <authorList>
            <person name="Chen Z."/>
        </authorList>
    </citation>
    <scope>NUCLEOTIDE SEQUENCE [LARGE SCALE GENOMIC DNA]</scope>
    <source>
        <strain evidence="4">Allo738</strain>
        <tissue evidence="4">Leaf</tissue>
    </source>
</reference>
<evidence type="ECO:0000256" key="2">
    <source>
        <dbReference type="SAM" id="Phobius"/>
    </source>
</evidence>
<feature type="domain" description="MAT1 centre" evidence="3">
    <location>
        <begin position="42"/>
        <end position="111"/>
    </location>
</feature>
<feature type="transmembrane region" description="Helical" evidence="2">
    <location>
        <begin position="20"/>
        <end position="39"/>
    </location>
</feature>
<dbReference type="InterPro" id="IPR015877">
    <property type="entry name" value="MAT1_centre"/>
</dbReference>
<evidence type="ECO:0000313" key="4">
    <source>
        <dbReference type="EMBL" id="KAG7540859.1"/>
    </source>
</evidence>
<dbReference type="GO" id="GO:0006281">
    <property type="term" value="P:DNA repair"/>
    <property type="evidence" value="ECO:0007669"/>
    <property type="project" value="TreeGrafter"/>
</dbReference>
<keyword evidence="2" id="KW-0812">Transmembrane</keyword>
<keyword evidence="4" id="KW-0418">Kinase</keyword>
<dbReference type="Proteomes" id="UP000694240">
    <property type="component" value="Chromosome 12"/>
</dbReference>
<keyword evidence="5" id="KW-1185">Reference proteome</keyword>
<dbReference type="AlphaFoldDB" id="A0A8T1Y8N7"/>
<comment type="caution">
    <text evidence="4">The sequence shown here is derived from an EMBL/GenBank/DDBJ whole genome shotgun (WGS) entry which is preliminary data.</text>
</comment>
<protein>
    <submittedName>
        <fullName evidence="4">Cdk-activating kinase assembly factor MAT1 centre</fullName>
    </submittedName>
</protein>
<keyword evidence="2" id="KW-1133">Transmembrane helix</keyword>
<accession>A0A8T1Y8N7</accession>
<dbReference type="Pfam" id="PF06391">
    <property type="entry name" value="MAT1"/>
    <property type="match status" value="1"/>
</dbReference>
<dbReference type="PANTHER" id="PTHR12683:SF13">
    <property type="entry name" value="CDK-ACTIVATING KINASE ASSEMBLY FACTOR MAT1"/>
    <property type="match status" value="1"/>
</dbReference>